<feature type="signal peptide" evidence="1">
    <location>
        <begin position="1"/>
        <end position="26"/>
    </location>
</feature>
<evidence type="ECO:0000256" key="1">
    <source>
        <dbReference type="SAM" id="SignalP"/>
    </source>
</evidence>
<name>A0ABZ2MCF8_9BACT</name>
<sequence length="222" mass="23003">MSRTYRWKLALGAVLLGGVAVFSTQGCTVTTSNDPFDGGGGGRRDSGGGGDNSTACDRCLAPKCASQWASCQRNTDCLKIYYCAINCSTGSSSCVDNCFNSYPNGNADYFALASCNVYYGCNGGTCTSQCSTQLACVPNFDAGPGPQTCQQCTDQKCATEKNRCAAGSECEKYGLCTATCTDPDINKALQCVDDCGAARPGGKADSDALANCTKNSCGNECK</sequence>
<proteinExistence type="predicted"/>
<accession>A0ABZ2MCF8</accession>
<protein>
    <submittedName>
        <fullName evidence="2">Uncharacterized protein</fullName>
    </submittedName>
</protein>
<keyword evidence="1" id="KW-0732">Signal</keyword>
<dbReference type="Proteomes" id="UP001370348">
    <property type="component" value="Chromosome"/>
</dbReference>
<dbReference type="EMBL" id="CP089984">
    <property type="protein sequence ID" value="WXB20169.1"/>
    <property type="molecule type" value="Genomic_DNA"/>
</dbReference>
<organism evidence="2 3">
    <name type="scientific">Pendulispora albinea</name>
    <dbReference type="NCBI Taxonomy" id="2741071"/>
    <lineage>
        <taxon>Bacteria</taxon>
        <taxon>Pseudomonadati</taxon>
        <taxon>Myxococcota</taxon>
        <taxon>Myxococcia</taxon>
        <taxon>Myxococcales</taxon>
        <taxon>Sorangiineae</taxon>
        <taxon>Pendulisporaceae</taxon>
        <taxon>Pendulispora</taxon>
    </lineage>
</organism>
<dbReference type="RefSeq" id="WP_394829775.1">
    <property type="nucleotide sequence ID" value="NZ_CP089984.1"/>
</dbReference>
<gene>
    <name evidence="2" type="ORF">LZC94_23500</name>
</gene>
<evidence type="ECO:0000313" key="3">
    <source>
        <dbReference type="Proteomes" id="UP001370348"/>
    </source>
</evidence>
<feature type="chain" id="PRO_5046803046" evidence="1">
    <location>
        <begin position="27"/>
        <end position="222"/>
    </location>
</feature>
<reference evidence="2 3" key="1">
    <citation type="submission" date="2021-12" db="EMBL/GenBank/DDBJ databases">
        <title>Discovery of the Pendulisporaceae a myxobacterial family with distinct sporulation behavior and unique specialized metabolism.</title>
        <authorList>
            <person name="Garcia R."/>
            <person name="Popoff A."/>
            <person name="Bader C.D."/>
            <person name="Loehr J."/>
            <person name="Walesch S."/>
            <person name="Walt C."/>
            <person name="Boldt J."/>
            <person name="Bunk B."/>
            <person name="Haeckl F.J.F.P.J."/>
            <person name="Gunesch A.P."/>
            <person name="Birkelbach J."/>
            <person name="Nuebel U."/>
            <person name="Pietschmann T."/>
            <person name="Bach T."/>
            <person name="Mueller R."/>
        </authorList>
    </citation>
    <scope>NUCLEOTIDE SEQUENCE [LARGE SCALE GENOMIC DNA]</scope>
    <source>
        <strain evidence="2 3">MSr11954</strain>
    </source>
</reference>
<evidence type="ECO:0000313" key="2">
    <source>
        <dbReference type="EMBL" id="WXB20169.1"/>
    </source>
</evidence>
<keyword evidence="3" id="KW-1185">Reference proteome</keyword>
<dbReference type="PROSITE" id="PS51257">
    <property type="entry name" value="PROKAR_LIPOPROTEIN"/>
    <property type="match status" value="1"/>
</dbReference>